<sequence length="69" mass="7882">MVNRETLLAADGGDIKFWEVAKERSGVFGVVTRRGPYITLRFQLRHLFHAPIFCSAQLFQAMTLINLET</sequence>
<organism evidence="1 2">
    <name type="scientific">Onchocerca volvulus</name>
    <dbReference type="NCBI Taxonomy" id="6282"/>
    <lineage>
        <taxon>Eukaryota</taxon>
        <taxon>Metazoa</taxon>
        <taxon>Ecdysozoa</taxon>
        <taxon>Nematoda</taxon>
        <taxon>Chromadorea</taxon>
        <taxon>Rhabditida</taxon>
        <taxon>Spirurina</taxon>
        <taxon>Spiruromorpha</taxon>
        <taxon>Filarioidea</taxon>
        <taxon>Onchocercidae</taxon>
        <taxon>Onchocerca</taxon>
    </lineage>
</organism>
<dbReference type="EMBL" id="CMVM020000180">
    <property type="status" value="NOT_ANNOTATED_CDS"/>
    <property type="molecule type" value="Genomic_DNA"/>
</dbReference>
<dbReference type="EnsemblMetazoa" id="OVOC6750.1">
    <property type="protein sequence ID" value="OVOC6750.1"/>
    <property type="gene ID" value="WBGene00243559"/>
</dbReference>
<reference evidence="1" key="2">
    <citation type="submission" date="2022-06" db="UniProtKB">
        <authorList>
            <consortium name="EnsemblMetazoa"/>
        </authorList>
    </citation>
    <scope>IDENTIFICATION</scope>
</reference>
<accession>A0A8R1TXS2</accession>
<keyword evidence="2" id="KW-1185">Reference proteome</keyword>
<dbReference type="Proteomes" id="UP000024404">
    <property type="component" value="Unassembled WGS sequence"/>
</dbReference>
<reference evidence="2" key="1">
    <citation type="submission" date="2013-10" db="EMBL/GenBank/DDBJ databases">
        <title>Genome sequencing of Onchocerca volvulus.</title>
        <authorList>
            <person name="Cotton J."/>
            <person name="Tsai J."/>
            <person name="Stanley E."/>
            <person name="Tracey A."/>
            <person name="Holroyd N."/>
            <person name="Lustigman S."/>
            <person name="Berriman M."/>
        </authorList>
    </citation>
    <scope>NUCLEOTIDE SEQUENCE</scope>
</reference>
<evidence type="ECO:0000313" key="2">
    <source>
        <dbReference type="Proteomes" id="UP000024404"/>
    </source>
</evidence>
<evidence type="ECO:0000313" key="1">
    <source>
        <dbReference type="EnsemblMetazoa" id="OVOC6750.1"/>
    </source>
</evidence>
<name>A0A8R1TXS2_ONCVO</name>
<protein>
    <submittedName>
        <fullName evidence="1">Uncharacterized protein</fullName>
    </submittedName>
</protein>
<dbReference type="AlphaFoldDB" id="A0A8R1TXS2"/>
<proteinExistence type="predicted"/>